<proteinExistence type="predicted"/>
<dbReference type="Pfam" id="PF13472">
    <property type="entry name" value="Lipase_GDSL_2"/>
    <property type="match status" value="1"/>
</dbReference>
<evidence type="ECO:0000313" key="2">
    <source>
        <dbReference type="EMBL" id="NYE20903.1"/>
    </source>
</evidence>
<accession>A0A7Y9KM43</accession>
<dbReference type="CDD" id="cd00229">
    <property type="entry name" value="SGNH_hydrolase"/>
    <property type="match status" value="1"/>
</dbReference>
<keyword evidence="3" id="KW-1185">Reference proteome</keyword>
<gene>
    <name evidence="2" type="ORF">BJ991_002931</name>
</gene>
<reference evidence="2 3" key="1">
    <citation type="submission" date="2020-07" db="EMBL/GenBank/DDBJ databases">
        <title>Sequencing the genomes of 1000 actinobacteria strains.</title>
        <authorList>
            <person name="Klenk H.-P."/>
        </authorList>
    </citation>
    <scope>NUCLEOTIDE SEQUENCE [LARGE SCALE GENOMIC DNA]</scope>
    <source>
        <strain evidence="2 3">DSM 24662</strain>
    </source>
</reference>
<dbReference type="Gene3D" id="3.40.50.1110">
    <property type="entry name" value="SGNH hydrolase"/>
    <property type="match status" value="1"/>
</dbReference>
<dbReference type="AlphaFoldDB" id="A0A7Y9KM43"/>
<dbReference type="SUPFAM" id="SSF52266">
    <property type="entry name" value="SGNH hydrolase"/>
    <property type="match status" value="1"/>
</dbReference>
<feature type="domain" description="SGNH hydrolase-type esterase" evidence="1">
    <location>
        <begin position="69"/>
        <end position="238"/>
    </location>
</feature>
<dbReference type="RefSeq" id="WP_246301109.1">
    <property type="nucleotide sequence ID" value="NZ_JACCBV010000001.1"/>
</dbReference>
<comment type="caution">
    <text evidence="2">The sequence shown here is derived from an EMBL/GenBank/DDBJ whole genome shotgun (WGS) entry which is preliminary data.</text>
</comment>
<organism evidence="2 3">
    <name type="scientific">Microbacterium immunditiarum</name>
    <dbReference type="NCBI Taxonomy" id="337480"/>
    <lineage>
        <taxon>Bacteria</taxon>
        <taxon>Bacillati</taxon>
        <taxon>Actinomycetota</taxon>
        <taxon>Actinomycetes</taxon>
        <taxon>Micrococcales</taxon>
        <taxon>Microbacteriaceae</taxon>
        <taxon>Microbacterium</taxon>
    </lineage>
</organism>
<sequence>MTSPMPTRARTPLWALVALAVALALVIAVAAWRPWAAPATPVAEGDAAAPPAMLAPAPLALPEHPRVLVFGDSWVYGSAASVPALGFAYAIGERLGWDVVVDGVRGSGYLKPGIDGPSYPDRIAALDPGLDPDLVIIEGSINDRKKPAAGYRGAVTGAWDALAALYPEAAFVVLGPAPQVLPVEKATARIDKDLAELAGARGWWYISPLQEAWIAPDNYLDVIDTSPVGNNHPSDAGHGYLAERLEQAIASMTGVTDAAADVPAEELDVTQTVEGDQVVENIDGIAPDEER</sequence>
<dbReference type="Proteomes" id="UP000576969">
    <property type="component" value="Unassembled WGS sequence"/>
</dbReference>
<evidence type="ECO:0000259" key="1">
    <source>
        <dbReference type="Pfam" id="PF13472"/>
    </source>
</evidence>
<evidence type="ECO:0000313" key="3">
    <source>
        <dbReference type="Proteomes" id="UP000576969"/>
    </source>
</evidence>
<protein>
    <submittedName>
        <fullName evidence="2">Lysophospholipase L1-like esterase</fullName>
    </submittedName>
</protein>
<dbReference type="InterPro" id="IPR036514">
    <property type="entry name" value="SGNH_hydro_sf"/>
</dbReference>
<dbReference type="InterPro" id="IPR013830">
    <property type="entry name" value="SGNH_hydro"/>
</dbReference>
<name>A0A7Y9KM43_9MICO</name>
<dbReference type="EMBL" id="JACCBV010000001">
    <property type="protein sequence ID" value="NYE20903.1"/>
    <property type="molecule type" value="Genomic_DNA"/>
</dbReference>